<keyword evidence="1" id="KW-0812">Transmembrane</keyword>
<evidence type="ECO:0008006" key="6">
    <source>
        <dbReference type="Google" id="ProtNLM"/>
    </source>
</evidence>
<keyword evidence="5" id="KW-1185">Reference proteome</keyword>
<protein>
    <recommendedName>
        <fullName evidence="6">GPI ethanolamine phosphate transferase 2</fullName>
    </recommendedName>
</protein>
<dbReference type="Gene3D" id="3.40.720.10">
    <property type="entry name" value="Alkaline Phosphatase, subunit A"/>
    <property type="match status" value="1"/>
</dbReference>
<feature type="transmembrane region" description="Helical" evidence="1">
    <location>
        <begin position="721"/>
        <end position="740"/>
    </location>
</feature>
<dbReference type="GO" id="GO:0006506">
    <property type="term" value="P:GPI anchor biosynthetic process"/>
    <property type="evidence" value="ECO:0007669"/>
    <property type="project" value="InterPro"/>
</dbReference>
<dbReference type="InterPro" id="IPR006124">
    <property type="entry name" value="Metalloenzyme"/>
</dbReference>
<dbReference type="InterPro" id="IPR045687">
    <property type="entry name" value="PIGG/GPI7_C"/>
</dbReference>
<dbReference type="STRING" id="7260.B4MIN2"/>
<feature type="transmembrane region" description="Helical" evidence="1">
    <location>
        <begin position="481"/>
        <end position="505"/>
    </location>
</feature>
<feature type="transmembrane region" description="Helical" evidence="1">
    <location>
        <begin position="680"/>
        <end position="701"/>
    </location>
</feature>
<dbReference type="PANTHER" id="PTHR23072:SF0">
    <property type="entry name" value="GPI ETHANOLAMINE PHOSPHATE TRANSFERASE 2"/>
    <property type="match status" value="1"/>
</dbReference>
<dbReference type="GO" id="GO:0051267">
    <property type="term" value="F:CP2 mannose-ethanolamine phosphotransferase activity"/>
    <property type="evidence" value="ECO:0007669"/>
    <property type="project" value="TreeGrafter"/>
</dbReference>
<dbReference type="eggNOG" id="KOG2125">
    <property type="taxonomic scope" value="Eukaryota"/>
</dbReference>
<dbReference type="PANTHER" id="PTHR23072">
    <property type="entry name" value="PHOSPHATIDYLINOSITOL GLYCAN-RELATED"/>
    <property type="match status" value="1"/>
</dbReference>
<dbReference type="Proteomes" id="UP000007798">
    <property type="component" value="Unassembled WGS sequence"/>
</dbReference>
<feature type="transmembrane region" description="Helical" evidence="1">
    <location>
        <begin position="870"/>
        <end position="895"/>
    </location>
</feature>
<organism evidence="4 5">
    <name type="scientific">Drosophila willistoni</name>
    <name type="common">Fruit fly</name>
    <dbReference type="NCBI Taxonomy" id="7260"/>
    <lineage>
        <taxon>Eukaryota</taxon>
        <taxon>Metazoa</taxon>
        <taxon>Ecdysozoa</taxon>
        <taxon>Arthropoda</taxon>
        <taxon>Hexapoda</taxon>
        <taxon>Insecta</taxon>
        <taxon>Pterygota</taxon>
        <taxon>Neoptera</taxon>
        <taxon>Endopterygota</taxon>
        <taxon>Diptera</taxon>
        <taxon>Brachycera</taxon>
        <taxon>Muscomorpha</taxon>
        <taxon>Ephydroidea</taxon>
        <taxon>Drosophilidae</taxon>
        <taxon>Drosophila</taxon>
        <taxon>Sophophora</taxon>
    </lineage>
</organism>
<dbReference type="OrthoDB" id="272139at2759"/>
<gene>
    <name evidence="4" type="primary">Dwil\GK10685</name>
    <name evidence="4" type="ORF">Dwil_GK10685</name>
</gene>
<dbReference type="FunCoup" id="B4MIN2">
    <property type="interactions" value="840"/>
</dbReference>
<dbReference type="Pfam" id="PF19316">
    <property type="entry name" value="PIGO_PIGG"/>
    <property type="match status" value="1"/>
</dbReference>
<feature type="transmembrane region" description="Helical" evidence="1">
    <location>
        <begin position="415"/>
        <end position="441"/>
    </location>
</feature>
<feature type="transmembrane region" description="Helical" evidence="1">
    <location>
        <begin position="779"/>
        <end position="796"/>
    </location>
</feature>
<dbReference type="GO" id="GO:0005789">
    <property type="term" value="C:endoplasmic reticulum membrane"/>
    <property type="evidence" value="ECO:0007669"/>
    <property type="project" value="TreeGrafter"/>
</dbReference>
<keyword evidence="1" id="KW-0472">Membrane</keyword>
<dbReference type="InterPro" id="IPR017850">
    <property type="entry name" value="Alkaline_phosphatase_core_sf"/>
</dbReference>
<evidence type="ECO:0000313" key="5">
    <source>
        <dbReference type="Proteomes" id="UP000007798"/>
    </source>
</evidence>
<feature type="transmembrane region" description="Helical" evidence="1">
    <location>
        <begin position="816"/>
        <end position="843"/>
    </location>
</feature>
<dbReference type="InterPro" id="IPR039527">
    <property type="entry name" value="PIGG/GPI7"/>
</dbReference>
<evidence type="ECO:0000259" key="3">
    <source>
        <dbReference type="Pfam" id="PF19316"/>
    </source>
</evidence>
<feature type="transmembrane region" description="Helical" evidence="1">
    <location>
        <begin position="453"/>
        <end position="475"/>
    </location>
</feature>
<sequence>MEEHKSRLGYTFFMLTFFLCGSIIFLIGFYPASYSFSAEKENSIPSDRPKVLHGLKLEPPPPSYDSFILLVIDALREDFPNATTMPVAYERACEKLSLHVDIPTVTMPRLKSITTGTLSNFIDIALNVGHTEQLDDSLLHRLKKQNRVATFAGDHTWIQLFPTEFTRHRANNDSFYVNDFYDGDKRVTESLNLELKRTDWTLMVLHYLGLDHIGHVESHASPKIIPKLNEMDEVVKRIVEYKNLTNYLLMLTGDHGMADGGGHGGNTPQETAVPLYLYSKNCSQSKSSSKLHRYNQIDLTPTLSILLSVEIPTMSIGCLIPEMLQSLSKEQQLYAYFYNAHHLMNRARVRLGHDQVHNTDYYGWYQEATQKHKQVILEEIESSSLVNYETAKLNYIRVAEKISVLLSESLIKFDYGFIALGLGLTTTASLHLLLSVLFLDITDQLQLNNVRALQLLISIGASLVFLVIGHLMNIIMTSSMLYSVLLIVPLSIAFYLGLDIVRALVKISLPPSSFPRLYSPRRLKLSLPLPKILFLCYAIRTFTLGSSSFIEYEYRTWYYLGNTLILLTALRTLRRRITKANVELDGRHLSKIASACLWQHRRIFVVLLLLILMRYVYRLHVIKSTLMIFSLFILWARLRKYSQSAQSVATAVGFAIIYAFRGLNGQVQFINISEFLASRLVVPTVLAFWICFALVLVLGYREALPQTNPPPHWTRSFVLQQLMQTNLVCSLMVSALLYNVRNIVLLPTLLITLNETYKLCDAFATSSSSHKFSVRLVHVYKIMMTIFVARMFYFYQGNSNSLSTIDLTPGYIGQSSYNPVIVGLFVTIHTYGAEIHSFLYLIIHTLRTSDLRGVGIMQMKPAYSTAADSLVVPLYATLIVLPVAFYLCLMVGFRYHLFIYSVFSPKVLYDCYTVLVFYIVFLMTSLYLKLFKNYKPEILHNLS</sequence>
<dbReference type="InParanoid" id="B4MIN2"/>
<dbReference type="AlphaFoldDB" id="B4MIN2"/>
<dbReference type="HOGENOM" id="CLU_004770_4_0_1"/>
<proteinExistence type="predicted"/>
<feature type="domain" description="Metalloenzyme" evidence="2">
    <location>
        <begin position="184"/>
        <end position="288"/>
    </location>
</feature>
<evidence type="ECO:0000313" key="4">
    <source>
        <dbReference type="EMBL" id="EDW71971.2"/>
    </source>
</evidence>
<feature type="transmembrane region" description="Helical" evidence="1">
    <location>
        <begin position="907"/>
        <end position="928"/>
    </location>
</feature>
<reference evidence="4 5" key="1">
    <citation type="journal article" date="2007" name="Nature">
        <title>Evolution of genes and genomes on the Drosophila phylogeny.</title>
        <authorList>
            <consortium name="Drosophila 12 Genomes Consortium"/>
            <person name="Clark A.G."/>
            <person name="Eisen M.B."/>
            <person name="Smith D.R."/>
            <person name="Bergman C.M."/>
            <person name="Oliver B."/>
            <person name="Markow T.A."/>
            <person name="Kaufman T.C."/>
            <person name="Kellis M."/>
            <person name="Gelbart W."/>
            <person name="Iyer V.N."/>
            <person name="Pollard D.A."/>
            <person name="Sackton T.B."/>
            <person name="Larracuente A.M."/>
            <person name="Singh N.D."/>
            <person name="Abad J.P."/>
            <person name="Abt D.N."/>
            <person name="Adryan B."/>
            <person name="Aguade M."/>
            <person name="Akashi H."/>
            <person name="Anderson W.W."/>
            <person name="Aquadro C.F."/>
            <person name="Ardell D.H."/>
            <person name="Arguello R."/>
            <person name="Artieri C.G."/>
            <person name="Barbash D.A."/>
            <person name="Barker D."/>
            <person name="Barsanti P."/>
            <person name="Batterham P."/>
            <person name="Batzoglou S."/>
            <person name="Begun D."/>
            <person name="Bhutkar A."/>
            <person name="Blanco E."/>
            <person name="Bosak S.A."/>
            <person name="Bradley R.K."/>
            <person name="Brand A.D."/>
            <person name="Brent M.R."/>
            <person name="Brooks A.N."/>
            <person name="Brown R.H."/>
            <person name="Butlin R.K."/>
            <person name="Caggese C."/>
            <person name="Calvi B.R."/>
            <person name="Bernardo de Carvalho A."/>
            <person name="Caspi A."/>
            <person name="Castrezana S."/>
            <person name="Celniker S.E."/>
            <person name="Chang J.L."/>
            <person name="Chapple C."/>
            <person name="Chatterji S."/>
            <person name="Chinwalla A."/>
            <person name="Civetta A."/>
            <person name="Clifton S.W."/>
            <person name="Comeron J.M."/>
            <person name="Costello J.C."/>
            <person name="Coyne J.A."/>
            <person name="Daub J."/>
            <person name="David R.G."/>
            <person name="Delcher A.L."/>
            <person name="Delehaunty K."/>
            <person name="Do C.B."/>
            <person name="Ebling H."/>
            <person name="Edwards K."/>
            <person name="Eickbush T."/>
            <person name="Evans J.D."/>
            <person name="Filipski A."/>
            <person name="Findeiss S."/>
            <person name="Freyhult E."/>
            <person name="Fulton L."/>
            <person name="Fulton R."/>
            <person name="Garcia A.C."/>
            <person name="Gardiner A."/>
            <person name="Garfield D.A."/>
            <person name="Garvin B.E."/>
            <person name="Gibson G."/>
            <person name="Gilbert D."/>
            <person name="Gnerre S."/>
            <person name="Godfrey J."/>
            <person name="Good R."/>
            <person name="Gotea V."/>
            <person name="Gravely B."/>
            <person name="Greenberg A.J."/>
            <person name="Griffiths-Jones S."/>
            <person name="Gross S."/>
            <person name="Guigo R."/>
            <person name="Gustafson E.A."/>
            <person name="Haerty W."/>
            <person name="Hahn M.W."/>
            <person name="Halligan D.L."/>
            <person name="Halpern A.L."/>
            <person name="Halter G.M."/>
            <person name="Han M.V."/>
            <person name="Heger A."/>
            <person name="Hillier L."/>
            <person name="Hinrichs A.S."/>
            <person name="Holmes I."/>
            <person name="Hoskins R.A."/>
            <person name="Hubisz M.J."/>
            <person name="Hultmark D."/>
            <person name="Huntley M.A."/>
            <person name="Jaffe D.B."/>
            <person name="Jagadeeshan S."/>
            <person name="Jeck W.R."/>
            <person name="Johnson J."/>
            <person name="Jones C.D."/>
            <person name="Jordan W.C."/>
            <person name="Karpen G.H."/>
            <person name="Kataoka E."/>
            <person name="Keightley P.D."/>
            <person name="Kheradpour P."/>
            <person name="Kirkness E.F."/>
            <person name="Koerich L.B."/>
            <person name="Kristiansen K."/>
            <person name="Kudrna D."/>
            <person name="Kulathinal R.J."/>
            <person name="Kumar S."/>
            <person name="Kwok R."/>
            <person name="Lander E."/>
            <person name="Langley C.H."/>
            <person name="Lapoint R."/>
            <person name="Lazzaro B.P."/>
            <person name="Lee S.J."/>
            <person name="Levesque L."/>
            <person name="Li R."/>
            <person name="Lin C.F."/>
            <person name="Lin M.F."/>
            <person name="Lindblad-Toh K."/>
            <person name="Llopart A."/>
            <person name="Long M."/>
            <person name="Low L."/>
            <person name="Lozovsky E."/>
            <person name="Lu J."/>
            <person name="Luo M."/>
            <person name="Machado C.A."/>
            <person name="Makalowski W."/>
            <person name="Marzo M."/>
            <person name="Matsuda M."/>
            <person name="Matzkin L."/>
            <person name="McAllister B."/>
            <person name="McBride C.S."/>
            <person name="McKernan B."/>
            <person name="McKernan K."/>
            <person name="Mendez-Lago M."/>
            <person name="Minx P."/>
            <person name="Mollenhauer M.U."/>
            <person name="Montooth K."/>
            <person name="Mount S.M."/>
            <person name="Mu X."/>
            <person name="Myers E."/>
            <person name="Negre B."/>
            <person name="Newfeld S."/>
            <person name="Nielsen R."/>
            <person name="Noor M.A."/>
            <person name="O'Grady P."/>
            <person name="Pachter L."/>
            <person name="Papaceit M."/>
            <person name="Parisi M.J."/>
            <person name="Parisi M."/>
            <person name="Parts L."/>
            <person name="Pedersen J.S."/>
            <person name="Pesole G."/>
            <person name="Phillippy A.M."/>
            <person name="Ponting C.P."/>
            <person name="Pop M."/>
            <person name="Porcelli D."/>
            <person name="Powell J.R."/>
            <person name="Prohaska S."/>
            <person name="Pruitt K."/>
            <person name="Puig M."/>
            <person name="Quesneville H."/>
            <person name="Ram K.R."/>
            <person name="Rand D."/>
            <person name="Rasmussen M.D."/>
            <person name="Reed L.K."/>
            <person name="Reenan R."/>
            <person name="Reily A."/>
            <person name="Remington K.A."/>
            <person name="Rieger T.T."/>
            <person name="Ritchie M.G."/>
            <person name="Robin C."/>
            <person name="Rogers Y.H."/>
            <person name="Rohde C."/>
            <person name="Rozas J."/>
            <person name="Rubenfield M.J."/>
            <person name="Ruiz A."/>
            <person name="Russo S."/>
            <person name="Salzberg S.L."/>
            <person name="Sanchez-Gracia A."/>
            <person name="Saranga D.J."/>
            <person name="Sato H."/>
            <person name="Schaeffer S.W."/>
            <person name="Schatz M.C."/>
            <person name="Schlenke T."/>
            <person name="Schwartz R."/>
            <person name="Segarra C."/>
            <person name="Singh R.S."/>
            <person name="Sirot L."/>
            <person name="Sirota M."/>
            <person name="Sisneros N.B."/>
            <person name="Smith C.D."/>
            <person name="Smith T.F."/>
            <person name="Spieth J."/>
            <person name="Stage D.E."/>
            <person name="Stark A."/>
            <person name="Stephan W."/>
            <person name="Strausberg R.L."/>
            <person name="Strempel S."/>
            <person name="Sturgill D."/>
            <person name="Sutton G."/>
            <person name="Sutton G.G."/>
            <person name="Tao W."/>
            <person name="Teichmann S."/>
            <person name="Tobari Y.N."/>
            <person name="Tomimura Y."/>
            <person name="Tsolas J.M."/>
            <person name="Valente V.L."/>
            <person name="Venter E."/>
            <person name="Venter J.C."/>
            <person name="Vicario S."/>
            <person name="Vieira F.G."/>
            <person name="Vilella A.J."/>
            <person name="Villasante A."/>
            <person name="Walenz B."/>
            <person name="Wang J."/>
            <person name="Wasserman M."/>
            <person name="Watts T."/>
            <person name="Wilson D."/>
            <person name="Wilson R.K."/>
            <person name="Wing R.A."/>
            <person name="Wolfner M.F."/>
            <person name="Wong A."/>
            <person name="Wong G.K."/>
            <person name="Wu C.I."/>
            <person name="Wu G."/>
            <person name="Yamamoto D."/>
            <person name="Yang H.P."/>
            <person name="Yang S.P."/>
            <person name="Yorke J.A."/>
            <person name="Yoshida K."/>
            <person name="Zdobnov E."/>
            <person name="Zhang P."/>
            <person name="Zhang Y."/>
            <person name="Zimin A.V."/>
            <person name="Baldwin J."/>
            <person name="Abdouelleil A."/>
            <person name="Abdulkadir J."/>
            <person name="Abebe A."/>
            <person name="Abera B."/>
            <person name="Abreu J."/>
            <person name="Acer S.C."/>
            <person name="Aftuck L."/>
            <person name="Alexander A."/>
            <person name="An P."/>
            <person name="Anderson E."/>
            <person name="Anderson S."/>
            <person name="Arachi H."/>
            <person name="Azer M."/>
            <person name="Bachantsang P."/>
            <person name="Barry A."/>
            <person name="Bayul T."/>
            <person name="Berlin A."/>
            <person name="Bessette D."/>
            <person name="Bloom T."/>
            <person name="Blye J."/>
            <person name="Boguslavskiy L."/>
            <person name="Bonnet C."/>
            <person name="Boukhgalter B."/>
            <person name="Bourzgui I."/>
            <person name="Brown A."/>
            <person name="Cahill P."/>
            <person name="Channer S."/>
            <person name="Cheshatsang Y."/>
            <person name="Chuda L."/>
            <person name="Citroen M."/>
            <person name="Collymore A."/>
            <person name="Cooke P."/>
            <person name="Costello M."/>
            <person name="D'Aco K."/>
            <person name="Daza R."/>
            <person name="De Haan G."/>
            <person name="DeGray S."/>
            <person name="DeMaso C."/>
            <person name="Dhargay N."/>
            <person name="Dooley K."/>
            <person name="Dooley E."/>
            <person name="Doricent M."/>
            <person name="Dorje P."/>
            <person name="Dorjee K."/>
            <person name="Dupes A."/>
            <person name="Elong R."/>
            <person name="Falk J."/>
            <person name="Farina A."/>
            <person name="Faro S."/>
            <person name="Ferguson D."/>
            <person name="Fisher S."/>
            <person name="Foley C.D."/>
            <person name="Franke A."/>
            <person name="Friedrich D."/>
            <person name="Gadbois L."/>
            <person name="Gearin G."/>
            <person name="Gearin C.R."/>
            <person name="Giannoukos G."/>
            <person name="Goode T."/>
            <person name="Graham J."/>
            <person name="Grandbois E."/>
            <person name="Grewal S."/>
            <person name="Gyaltsen K."/>
            <person name="Hafez N."/>
            <person name="Hagos B."/>
            <person name="Hall J."/>
            <person name="Henson C."/>
            <person name="Hollinger A."/>
            <person name="Honan T."/>
            <person name="Huard M.D."/>
            <person name="Hughes L."/>
            <person name="Hurhula B."/>
            <person name="Husby M.E."/>
            <person name="Kamat A."/>
            <person name="Kanga B."/>
            <person name="Kashin S."/>
            <person name="Khazanovich D."/>
            <person name="Kisner P."/>
            <person name="Lance K."/>
            <person name="Lara M."/>
            <person name="Lee W."/>
            <person name="Lennon N."/>
            <person name="Letendre F."/>
            <person name="LeVine R."/>
            <person name="Lipovsky A."/>
            <person name="Liu X."/>
            <person name="Liu J."/>
            <person name="Liu S."/>
            <person name="Lokyitsang T."/>
            <person name="Lokyitsang Y."/>
            <person name="Lubonja R."/>
            <person name="Lui A."/>
            <person name="MacDonald P."/>
            <person name="Magnisalis V."/>
            <person name="Maru K."/>
            <person name="Matthews C."/>
            <person name="McCusker W."/>
            <person name="McDonough S."/>
            <person name="Mehta T."/>
            <person name="Meldrim J."/>
            <person name="Meneus L."/>
            <person name="Mihai O."/>
            <person name="Mihalev A."/>
            <person name="Mihova T."/>
            <person name="Mittelman R."/>
            <person name="Mlenga V."/>
            <person name="Montmayeur A."/>
            <person name="Mulrain L."/>
            <person name="Navidi A."/>
            <person name="Naylor J."/>
            <person name="Negash T."/>
            <person name="Nguyen T."/>
            <person name="Nguyen N."/>
            <person name="Nicol R."/>
            <person name="Norbu C."/>
            <person name="Norbu N."/>
            <person name="Novod N."/>
            <person name="O'Neill B."/>
            <person name="Osman S."/>
            <person name="Markiewicz E."/>
            <person name="Oyono O.L."/>
            <person name="Patti C."/>
            <person name="Phunkhang P."/>
            <person name="Pierre F."/>
            <person name="Priest M."/>
            <person name="Raghuraman S."/>
            <person name="Rege F."/>
            <person name="Reyes R."/>
            <person name="Rise C."/>
            <person name="Rogov P."/>
            <person name="Ross K."/>
            <person name="Ryan E."/>
            <person name="Settipalli S."/>
            <person name="Shea T."/>
            <person name="Sherpa N."/>
            <person name="Shi L."/>
            <person name="Shih D."/>
            <person name="Sparrow T."/>
            <person name="Spaulding J."/>
            <person name="Stalker J."/>
            <person name="Stange-Thomann N."/>
            <person name="Stavropoulos S."/>
            <person name="Stone C."/>
            <person name="Strader C."/>
            <person name="Tesfaye S."/>
            <person name="Thomson T."/>
            <person name="Thoulutsang Y."/>
            <person name="Thoulutsang D."/>
            <person name="Topham K."/>
            <person name="Topping I."/>
            <person name="Tsamla T."/>
            <person name="Vassiliev H."/>
            <person name="Vo A."/>
            <person name="Wangchuk T."/>
            <person name="Wangdi T."/>
            <person name="Weiand M."/>
            <person name="Wilkinson J."/>
            <person name="Wilson A."/>
            <person name="Yadav S."/>
            <person name="Young G."/>
            <person name="Yu Q."/>
            <person name="Zembek L."/>
            <person name="Zhong D."/>
            <person name="Zimmer A."/>
            <person name="Zwirko Z."/>
            <person name="Jaffe D.B."/>
            <person name="Alvarez P."/>
            <person name="Brockman W."/>
            <person name="Butler J."/>
            <person name="Chin C."/>
            <person name="Gnerre S."/>
            <person name="Grabherr M."/>
            <person name="Kleber M."/>
            <person name="Mauceli E."/>
            <person name="MacCallum I."/>
        </authorList>
    </citation>
    <scope>NUCLEOTIDE SEQUENCE [LARGE SCALE GENOMIC DNA]</scope>
    <source>
        <strain evidence="5">Tucson 14030-0811.24</strain>
    </source>
</reference>
<feature type="transmembrane region" description="Helical" evidence="1">
    <location>
        <begin position="12"/>
        <end position="32"/>
    </location>
</feature>
<dbReference type="SUPFAM" id="SSF53649">
    <property type="entry name" value="Alkaline phosphatase-like"/>
    <property type="match status" value="1"/>
</dbReference>
<feature type="transmembrane region" description="Helical" evidence="1">
    <location>
        <begin position="556"/>
        <end position="573"/>
    </location>
</feature>
<dbReference type="Pfam" id="PF01676">
    <property type="entry name" value="Metalloenzyme"/>
    <property type="match status" value="1"/>
</dbReference>
<dbReference type="GO" id="GO:0046872">
    <property type="term" value="F:metal ion binding"/>
    <property type="evidence" value="ECO:0007669"/>
    <property type="project" value="InterPro"/>
</dbReference>
<dbReference type="EMBL" id="CH963719">
    <property type="protein sequence ID" value="EDW71971.2"/>
    <property type="molecule type" value="Genomic_DNA"/>
</dbReference>
<keyword evidence="1" id="KW-1133">Transmembrane helix</keyword>
<evidence type="ECO:0000256" key="1">
    <source>
        <dbReference type="SAM" id="Phobius"/>
    </source>
</evidence>
<name>B4MIN2_DROWI</name>
<feature type="domain" description="GPI ethanolamine phosphate transferase 2 C-terminal" evidence="3">
    <location>
        <begin position="781"/>
        <end position="920"/>
    </location>
</feature>
<feature type="transmembrane region" description="Helical" evidence="1">
    <location>
        <begin position="525"/>
        <end position="550"/>
    </location>
</feature>
<feature type="transmembrane region" description="Helical" evidence="1">
    <location>
        <begin position="641"/>
        <end position="660"/>
    </location>
</feature>
<evidence type="ECO:0000259" key="2">
    <source>
        <dbReference type="Pfam" id="PF01676"/>
    </source>
</evidence>
<accession>B4MIN2</accession>